<dbReference type="OrthoDB" id="952090at2"/>
<sequence length="347" mass="38488">MLKRLSARERFEALIATYEPILRAAFMAAVDDIRSNIVLRRIVERLEKGDISGAIDAMFIDRAAYSPLEEAIRQAFNGGGVAAISAMPTLRDPDGHQIVIRWDARNIAAENWLREYSATRVADIEADQIAGIRTTLIDSLARGDNPTKAAKSIVGSVNRATGRRDGGILGLTSQQAQFVQKAREELLSGDTGKLRNYLDRGRRDRRFDKTVLKALKDQKPLGSDVVEKIVGRYSDGLLKLRGDTIALNETFNAMATAKDFAFNQQIESGNISAQNVTKTWRHTPGQKHPRVQHEEMSGQKVKYGEPFVAQDGTQIMYPHAPGIPAKHSIGCKCYCDYSIDFVAELIE</sequence>
<protein>
    <submittedName>
        <fullName evidence="1">Head morphogenesis protein</fullName>
    </submittedName>
</protein>
<dbReference type="AlphaFoldDB" id="A0A2S7IW91"/>
<evidence type="ECO:0000313" key="1">
    <source>
        <dbReference type="EMBL" id="PQA72220.1"/>
    </source>
</evidence>
<name>A0A2S7IW91_9HYPH</name>
<accession>A0A2S7IW91</accession>
<comment type="caution">
    <text evidence="1">The sequence shown here is derived from an EMBL/GenBank/DDBJ whole genome shotgun (WGS) entry which is preliminary data.</text>
</comment>
<dbReference type="RefSeq" id="WP_104756926.1">
    <property type="nucleotide sequence ID" value="NZ_PTRC01000033.1"/>
</dbReference>
<keyword evidence="2" id="KW-1185">Reference proteome</keyword>
<dbReference type="Proteomes" id="UP000238493">
    <property type="component" value="Unassembled WGS sequence"/>
</dbReference>
<organism evidence="1 2">
    <name type="scientific">Brucella oryzae</name>
    <dbReference type="NCBI Taxonomy" id="335286"/>
    <lineage>
        <taxon>Bacteria</taxon>
        <taxon>Pseudomonadati</taxon>
        <taxon>Pseudomonadota</taxon>
        <taxon>Alphaproteobacteria</taxon>
        <taxon>Hyphomicrobiales</taxon>
        <taxon>Brucellaceae</taxon>
        <taxon>Brucella/Ochrobactrum group</taxon>
        <taxon>Brucella</taxon>
    </lineage>
</organism>
<reference evidence="1 2" key="1">
    <citation type="submission" date="2018-02" db="EMBL/GenBank/DDBJ databases">
        <title>Draft genome sequence of Ochrobactrum oryzae found in Brazil.</title>
        <authorList>
            <person name="Cerdeira L."/>
            <person name="Andrade F."/>
            <person name="Zacariotto T."/>
            <person name="Barbosa B."/>
            <person name="Santos S."/>
            <person name="Cassetari V."/>
            <person name="Lincopan N."/>
        </authorList>
    </citation>
    <scope>NUCLEOTIDE SEQUENCE [LARGE SCALE GENOMIC DNA]</scope>
    <source>
        <strain evidence="1 2">OA447</strain>
    </source>
</reference>
<gene>
    <name evidence="1" type="ORF">C3731_17635</name>
</gene>
<evidence type="ECO:0000313" key="2">
    <source>
        <dbReference type="Proteomes" id="UP000238493"/>
    </source>
</evidence>
<dbReference type="EMBL" id="PTRC01000033">
    <property type="protein sequence ID" value="PQA72220.1"/>
    <property type="molecule type" value="Genomic_DNA"/>
</dbReference>
<proteinExistence type="predicted"/>